<dbReference type="InterPro" id="IPR012340">
    <property type="entry name" value="NA-bd_OB-fold"/>
</dbReference>
<comment type="cofactor">
    <cofactor evidence="10">
        <name>Zn(2+)</name>
        <dbReference type="ChEBI" id="CHEBI:29105"/>
    </cofactor>
    <text evidence="10">Binds 1 zinc ion per subunit.</text>
</comment>
<dbReference type="CDD" id="cd01854">
    <property type="entry name" value="YjeQ_EngC"/>
    <property type="match status" value="1"/>
</dbReference>
<keyword evidence="1 10" id="KW-0963">Cytoplasm</keyword>
<evidence type="ECO:0000259" key="12">
    <source>
        <dbReference type="PROSITE" id="PS51721"/>
    </source>
</evidence>
<dbReference type="PROSITE" id="PS50936">
    <property type="entry name" value="ENGC_GTPASE"/>
    <property type="match status" value="1"/>
</dbReference>
<organism evidence="13 14">
    <name type="scientific">Chryseosolibacter histidini</name>
    <dbReference type="NCBI Taxonomy" id="2782349"/>
    <lineage>
        <taxon>Bacteria</taxon>
        <taxon>Pseudomonadati</taxon>
        <taxon>Bacteroidota</taxon>
        <taxon>Cytophagia</taxon>
        <taxon>Cytophagales</taxon>
        <taxon>Chryseotaleaceae</taxon>
        <taxon>Chryseosolibacter</taxon>
    </lineage>
</organism>
<dbReference type="Gene3D" id="1.10.40.50">
    <property type="entry name" value="Probable gtpase engc, domain 3"/>
    <property type="match status" value="1"/>
</dbReference>
<dbReference type="CDD" id="cd04466">
    <property type="entry name" value="S1_YloQ_GTPase"/>
    <property type="match status" value="1"/>
</dbReference>
<comment type="similarity">
    <text evidence="10">Belongs to the TRAFAC class YlqF/YawG GTPase family. RsgA subfamily.</text>
</comment>
<dbReference type="InterPro" id="IPR004881">
    <property type="entry name" value="Ribosome_biogen_GTPase_RsgA"/>
</dbReference>
<comment type="subunit">
    <text evidence="10">Monomer. Associates with 30S ribosomal subunit, binds 16S rRNA.</text>
</comment>
<evidence type="ECO:0000256" key="5">
    <source>
        <dbReference type="ARBA" id="ARBA00022741"/>
    </source>
</evidence>
<keyword evidence="9 10" id="KW-0342">GTP-binding</keyword>
<dbReference type="Gene3D" id="3.40.50.300">
    <property type="entry name" value="P-loop containing nucleotide triphosphate hydrolases"/>
    <property type="match status" value="1"/>
</dbReference>
<keyword evidence="8 10" id="KW-0694">RNA-binding</keyword>
<dbReference type="InterPro" id="IPR010914">
    <property type="entry name" value="RsgA_GTPase_dom"/>
</dbReference>
<evidence type="ECO:0000256" key="7">
    <source>
        <dbReference type="ARBA" id="ARBA00022833"/>
    </source>
</evidence>
<dbReference type="PANTHER" id="PTHR32120:SF11">
    <property type="entry name" value="SMALL RIBOSOMAL SUBUNIT BIOGENESIS GTPASE RSGA 1, MITOCHONDRIAL-RELATED"/>
    <property type="match status" value="1"/>
</dbReference>
<feature type="binding site" evidence="10">
    <location>
        <position position="266"/>
    </location>
    <ligand>
        <name>Zn(2+)</name>
        <dbReference type="ChEBI" id="CHEBI:29105"/>
    </ligand>
</feature>
<keyword evidence="5 10" id="KW-0547">Nucleotide-binding</keyword>
<dbReference type="InterPro" id="IPR030378">
    <property type="entry name" value="G_CP_dom"/>
</dbReference>
<dbReference type="Proteomes" id="UP001319200">
    <property type="component" value="Unassembled WGS sequence"/>
</dbReference>
<feature type="binding site" evidence="10">
    <location>
        <begin position="178"/>
        <end position="186"/>
    </location>
    <ligand>
        <name>GTP</name>
        <dbReference type="ChEBI" id="CHEBI:37565"/>
    </ligand>
</feature>
<dbReference type="GO" id="GO:0005525">
    <property type="term" value="F:GTP binding"/>
    <property type="evidence" value="ECO:0007669"/>
    <property type="project" value="UniProtKB-UniRule"/>
</dbReference>
<evidence type="ECO:0000256" key="6">
    <source>
        <dbReference type="ARBA" id="ARBA00022801"/>
    </source>
</evidence>
<comment type="subcellular location">
    <subcellularLocation>
        <location evidence="10">Cytoplasm</location>
    </subcellularLocation>
</comment>
<feature type="domain" description="CP-type G" evidence="12">
    <location>
        <begin position="75"/>
        <end position="236"/>
    </location>
</feature>
<feature type="binding site" evidence="10">
    <location>
        <position position="274"/>
    </location>
    <ligand>
        <name>Zn(2+)</name>
        <dbReference type="ChEBI" id="CHEBI:29105"/>
    </ligand>
</feature>
<name>A0AAP2DJ16_9BACT</name>
<protein>
    <recommendedName>
        <fullName evidence="10">Small ribosomal subunit biogenesis GTPase RsgA</fullName>
        <ecNumber evidence="10">3.6.1.-</ecNumber>
    </recommendedName>
</protein>
<dbReference type="PANTHER" id="PTHR32120">
    <property type="entry name" value="SMALL RIBOSOMAL SUBUNIT BIOGENESIS GTPASE RSGA"/>
    <property type="match status" value="1"/>
</dbReference>
<feature type="binding site" evidence="10">
    <location>
        <position position="260"/>
    </location>
    <ligand>
        <name>Zn(2+)</name>
        <dbReference type="ChEBI" id="CHEBI:29105"/>
    </ligand>
</feature>
<dbReference type="GO" id="GO:0005737">
    <property type="term" value="C:cytoplasm"/>
    <property type="evidence" value="ECO:0007669"/>
    <property type="project" value="UniProtKB-SubCell"/>
</dbReference>
<dbReference type="Pfam" id="PF16745">
    <property type="entry name" value="RsgA_N"/>
    <property type="match status" value="1"/>
</dbReference>
<evidence type="ECO:0000256" key="2">
    <source>
        <dbReference type="ARBA" id="ARBA00022517"/>
    </source>
</evidence>
<gene>
    <name evidence="10 13" type="primary">rsgA</name>
    <name evidence="13" type="ORF">KK083_05390</name>
</gene>
<dbReference type="SUPFAM" id="SSF52540">
    <property type="entry name" value="P-loop containing nucleoside triphosphate hydrolases"/>
    <property type="match status" value="1"/>
</dbReference>
<feature type="domain" description="EngC GTPase" evidence="11">
    <location>
        <begin position="85"/>
        <end position="234"/>
    </location>
</feature>
<keyword evidence="14" id="KW-1185">Reference proteome</keyword>
<keyword evidence="3 10" id="KW-0479">Metal-binding</keyword>
<evidence type="ECO:0000256" key="1">
    <source>
        <dbReference type="ARBA" id="ARBA00022490"/>
    </source>
</evidence>
<dbReference type="Gene3D" id="2.40.50.140">
    <property type="entry name" value="Nucleic acid-binding proteins"/>
    <property type="match status" value="1"/>
</dbReference>
<evidence type="ECO:0000256" key="10">
    <source>
        <dbReference type="HAMAP-Rule" id="MF_01820"/>
    </source>
</evidence>
<reference evidence="13 14" key="1">
    <citation type="submission" date="2021-05" db="EMBL/GenBank/DDBJ databases">
        <title>A Polyphasic approach of four new species of the genus Ohtaekwangia: Ohtaekwangia histidinii sp. nov., Ohtaekwangia cretensis sp. nov., Ohtaekwangia indiensis sp. nov., Ohtaekwangia reichenbachii sp. nov. from diverse environment.</title>
        <authorList>
            <person name="Octaviana S."/>
        </authorList>
    </citation>
    <scope>NUCLEOTIDE SEQUENCE [LARGE SCALE GENOMIC DNA]</scope>
    <source>
        <strain evidence="13 14">PWU4</strain>
    </source>
</reference>
<comment type="caution">
    <text evidence="13">The sequence shown here is derived from an EMBL/GenBank/DDBJ whole genome shotgun (WGS) entry which is preliminary data.</text>
</comment>
<dbReference type="GO" id="GO:0019843">
    <property type="term" value="F:rRNA binding"/>
    <property type="evidence" value="ECO:0007669"/>
    <property type="project" value="UniProtKB-KW"/>
</dbReference>
<keyword evidence="2 10" id="KW-0690">Ribosome biogenesis</keyword>
<evidence type="ECO:0000256" key="3">
    <source>
        <dbReference type="ARBA" id="ARBA00022723"/>
    </source>
</evidence>
<evidence type="ECO:0000259" key="11">
    <source>
        <dbReference type="PROSITE" id="PS50936"/>
    </source>
</evidence>
<dbReference type="PROSITE" id="PS51721">
    <property type="entry name" value="G_CP"/>
    <property type="match status" value="1"/>
</dbReference>
<accession>A0AAP2DJ16</accession>
<dbReference type="InterPro" id="IPR031944">
    <property type="entry name" value="RsgA_N"/>
</dbReference>
<evidence type="ECO:0000313" key="13">
    <source>
        <dbReference type="EMBL" id="MBT1696298.1"/>
    </source>
</evidence>
<sequence>MEGLVLRSTGSFYDVLAADGQKYVCKVRGKIRLEGIKETNPVAVGDRVTFEMTNDVGAITDILPRKNHMLRQSVKKTAHAHVLAANVDQVMLIATVAYPRTSLGFIDRFLVSAESFRIPQVLVFNKKDLLKDDELQLQQKLTALYEKTGVTALTVSALQESQPDVLALLQGKITLIAGHSGVGKSTLLNKLAPHINQKTGEISGFSEKGMHTTTFAEMFAINNNSFVIDTPGIKEWGLVDMNHQELSDYFPEMRDVRLDCKFGSRCIHVNEPQCAVIAAVEAGTIALSRYESYLSMIAGEDNRK</sequence>
<evidence type="ECO:0000256" key="9">
    <source>
        <dbReference type="ARBA" id="ARBA00023134"/>
    </source>
</evidence>
<feature type="binding site" evidence="10">
    <location>
        <position position="268"/>
    </location>
    <ligand>
        <name>Zn(2+)</name>
        <dbReference type="ChEBI" id="CHEBI:29105"/>
    </ligand>
</feature>
<evidence type="ECO:0000313" key="14">
    <source>
        <dbReference type="Proteomes" id="UP001319200"/>
    </source>
</evidence>
<dbReference type="Pfam" id="PF03193">
    <property type="entry name" value="RsgA_GTPase"/>
    <property type="match status" value="1"/>
</dbReference>
<dbReference type="NCBIfam" id="TIGR00157">
    <property type="entry name" value="ribosome small subunit-dependent GTPase A"/>
    <property type="match status" value="1"/>
</dbReference>
<evidence type="ECO:0000256" key="8">
    <source>
        <dbReference type="ARBA" id="ARBA00022884"/>
    </source>
</evidence>
<dbReference type="GO" id="GO:0046872">
    <property type="term" value="F:metal ion binding"/>
    <property type="evidence" value="ECO:0007669"/>
    <property type="project" value="UniProtKB-KW"/>
</dbReference>
<evidence type="ECO:0000256" key="4">
    <source>
        <dbReference type="ARBA" id="ARBA00022730"/>
    </source>
</evidence>
<keyword evidence="4 10" id="KW-0699">rRNA-binding</keyword>
<dbReference type="HAMAP" id="MF_01820">
    <property type="entry name" value="GTPase_RsgA"/>
    <property type="match status" value="1"/>
</dbReference>
<dbReference type="GO" id="GO:0042274">
    <property type="term" value="P:ribosomal small subunit biogenesis"/>
    <property type="evidence" value="ECO:0007669"/>
    <property type="project" value="UniProtKB-UniRule"/>
</dbReference>
<dbReference type="SUPFAM" id="SSF50249">
    <property type="entry name" value="Nucleic acid-binding proteins"/>
    <property type="match status" value="1"/>
</dbReference>
<dbReference type="AlphaFoldDB" id="A0AAP2DJ16"/>
<proteinExistence type="inferred from homology"/>
<keyword evidence="6 10" id="KW-0378">Hydrolase</keyword>
<dbReference type="EC" id="3.6.1.-" evidence="10"/>
<dbReference type="InterPro" id="IPR027417">
    <property type="entry name" value="P-loop_NTPase"/>
</dbReference>
<comment type="function">
    <text evidence="10">One of several proteins that assist in the late maturation steps of the functional core of the 30S ribosomal subunit. Helps release RbfA from mature subunits. May play a role in the assembly of ribosomal proteins into the subunit. Circularly permuted GTPase that catalyzes slow GTP hydrolysis, GTPase activity is stimulated by the 30S ribosomal subunit.</text>
</comment>
<dbReference type="EMBL" id="JAHESF010000004">
    <property type="protein sequence ID" value="MBT1696298.1"/>
    <property type="molecule type" value="Genomic_DNA"/>
</dbReference>
<dbReference type="GO" id="GO:0003924">
    <property type="term" value="F:GTPase activity"/>
    <property type="evidence" value="ECO:0007669"/>
    <property type="project" value="UniProtKB-UniRule"/>
</dbReference>
<keyword evidence="7 10" id="KW-0862">Zinc</keyword>
<feature type="binding site" evidence="10">
    <location>
        <begin position="125"/>
        <end position="128"/>
    </location>
    <ligand>
        <name>GTP</name>
        <dbReference type="ChEBI" id="CHEBI:37565"/>
    </ligand>
</feature>
<dbReference type="RefSeq" id="WP_254161480.1">
    <property type="nucleotide sequence ID" value="NZ_JAHESF010000004.1"/>
</dbReference>